<dbReference type="AlphaFoldDB" id="A0A183TVW1"/>
<reference evidence="8 9" key="2">
    <citation type="submission" date="2018-11" db="EMBL/GenBank/DDBJ databases">
        <authorList>
            <consortium name="Pathogen Informatics"/>
        </authorList>
    </citation>
    <scope>NUCLEOTIDE SEQUENCE [LARGE SCALE GENOMIC DNA]</scope>
</reference>
<evidence type="ECO:0000256" key="3">
    <source>
        <dbReference type="ARBA" id="ARBA00019905"/>
    </source>
</evidence>
<name>A0A183TVW1_TOXCA</name>
<evidence type="ECO:0000256" key="6">
    <source>
        <dbReference type="RuleBase" id="RU361180"/>
    </source>
</evidence>
<proteinExistence type="inferred from homology"/>
<dbReference type="InterPro" id="IPR008928">
    <property type="entry name" value="6-hairpin_glycosidase_sf"/>
</dbReference>
<evidence type="ECO:0000256" key="1">
    <source>
        <dbReference type="ARBA" id="ARBA00005615"/>
    </source>
</evidence>
<dbReference type="SUPFAM" id="SSF48208">
    <property type="entry name" value="Six-hairpin glycosidases"/>
    <property type="match status" value="1"/>
</dbReference>
<evidence type="ECO:0000313" key="10">
    <source>
        <dbReference type="WBParaSite" id="TCNE_0000038001-mRNA-1"/>
    </source>
</evidence>
<dbReference type="InterPro" id="IPR012341">
    <property type="entry name" value="6hp_glycosidase-like_sf"/>
</dbReference>
<evidence type="ECO:0000313" key="8">
    <source>
        <dbReference type="EMBL" id="VDM24130.1"/>
    </source>
</evidence>
<dbReference type="GO" id="GO:0004555">
    <property type="term" value="F:alpha,alpha-trehalase activity"/>
    <property type="evidence" value="ECO:0007669"/>
    <property type="project" value="UniProtKB-EC"/>
</dbReference>
<dbReference type="EC" id="3.2.1.28" evidence="2 6"/>
<evidence type="ECO:0000256" key="5">
    <source>
        <dbReference type="ARBA" id="ARBA00023295"/>
    </source>
</evidence>
<dbReference type="PROSITE" id="PS00927">
    <property type="entry name" value="TREHALASE_1"/>
    <property type="match status" value="1"/>
</dbReference>
<dbReference type="Gene3D" id="1.50.10.10">
    <property type="match status" value="2"/>
</dbReference>
<evidence type="ECO:0000256" key="7">
    <source>
        <dbReference type="SAM" id="SignalP"/>
    </source>
</evidence>
<feature type="signal peptide" evidence="7">
    <location>
        <begin position="1"/>
        <end position="17"/>
    </location>
</feature>
<keyword evidence="5 6" id="KW-0326">Glycosidase</keyword>
<dbReference type="WBParaSite" id="TCNE_0000038001-mRNA-1">
    <property type="protein sequence ID" value="TCNE_0000038001-mRNA-1"/>
    <property type="gene ID" value="TCNE_0000038001"/>
</dbReference>
<comment type="similarity">
    <text evidence="1 6">Belongs to the glycosyl hydrolase 37 family.</text>
</comment>
<evidence type="ECO:0000256" key="2">
    <source>
        <dbReference type="ARBA" id="ARBA00012757"/>
    </source>
</evidence>
<accession>A0A183TVW1</accession>
<gene>
    <name evidence="8" type="ORF">TCNE_LOCUS381</name>
</gene>
<dbReference type="EMBL" id="UYWY01000169">
    <property type="protein sequence ID" value="VDM24130.1"/>
    <property type="molecule type" value="Genomic_DNA"/>
</dbReference>
<keyword evidence="9" id="KW-1185">Reference proteome</keyword>
<protein>
    <recommendedName>
        <fullName evidence="3 6">Trehalase</fullName>
        <ecNumber evidence="2 6">3.2.1.28</ecNumber>
    </recommendedName>
    <alternativeName>
        <fullName evidence="6">Alpha-trehalose glucohydrolase</fullName>
    </alternativeName>
</protein>
<dbReference type="InterPro" id="IPR001661">
    <property type="entry name" value="Glyco_hydro_37"/>
</dbReference>
<evidence type="ECO:0000313" key="9">
    <source>
        <dbReference type="Proteomes" id="UP000050794"/>
    </source>
</evidence>
<dbReference type="GO" id="GO:0005993">
    <property type="term" value="P:trehalose catabolic process"/>
    <property type="evidence" value="ECO:0007669"/>
    <property type="project" value="TreeGrafter"/>
</dbReference>
<feature type="chain" id="PRO_5044552845" description="Trehalase" evidence="7">
    <location>
        <begin position="18"/>
        <end position="682"/>
    </location>
</feature>
<keyword evidence="7" id="KW-0732">Signal</keyword>
<dbReference type="PANTHER" id="PTHR23403:SF5">
    <property type="entry name" value="TREHALASE"/>
    <property type="match status" value="1"/>
</dbReference>
<comment type="catalytic activity">
    <reaction evidence="6">
        <text>alpha,alpha-trehalose + H2O = alpha-D-glucose + beta-D-glucose</text>
        <dbReference type="Rhea" id="RHEA:32675"/>
        <dbReference type="ChEBI" id="CHEBI:15377"/>
        <dbReference type="ChEBI" id="CHEBI:15903"/>
        <dbReference type="ChEBI" id="CHEBI:16551"/>
        <dbReference type="ChEBI" id="CHEBI:17925"/>
        <dbReference type="EC" id="3.2.1.28"/>
    </reaction>
</comment>
<reference evidence="10" key="1">
    <citation type="submission" date="2016-06" db="UniProtKB">
        <authorList>
            <consortium name="WormBaseParasite"/>
        </authorList>
    </citation>
    <scope>IDENTIFICATION</scope>
</reference>
<evidence type="ECO:0000256" key="4">
    <source>
        <dbReference type="ARBA" id="ARBA00022801"/>
    </source>
</evidence>
<dbReference type="Pfam" id="PF01204">
    <property type="entry name" value="Trehalase"/>
    <property type="match status" value="1"/>
</dbReference>
<keyword evidence="4 6" id="KW-0378">Hydrolase</keyword>
<dbReference type="PANTHER" id="PTHR23403">
    <property type="entry name" value="TREHALASE"/>
    <property type="match status" value="1"/>
</dbReference>
<dbReference type="InterPro" id="IPR018232">
    <property type="entry name" value="Glyco_hydro_37_CS"/>
</dbReference>
<sequence>MNSMLVFGTCVLHLAYAGSLNGLTDTAEQTRNKEVQIVNVCDETNSKNSFIYCYGRILEAVNVHNIYSDSKTFVDMPMKLSPNETLTLFNARFGNQTVEEINRDELKAFLDEYFTEPGTELEACTPIDWVREPPHLMRIVDPDLRNWALQLNAIWVRLCRKMKGEVNGDRHSLIYVPNEFIVPGGRFREFYYWDAYWIVKGLVASGMLNTAKAMIRNFQSVIDRFGFIPNGGRVYYLRRSQPPMLTATVYEYYEQTKDVDFLKSILPTLMKEFEFWNDKRSVNVTGQDGQIYKVYQYRTETNVPRPESFREDLKNAMKLPSSARQKFYQDIASAAESGWDFSTRWFSDRKSLITIRTTDIAPIDLNALMCWNMDILGYFFRCVGNIAKSKKFRYMREEFRYAMHYVFYNESEGAWFDYNIPSKSHSIEFYPSIVVPLFTECYQPLNLAKSHGIVRFMNNSGAFDYPGGVPSSLTVGSNQQWDFPNGWSPLNHMIIEGLRKSDNAQMQEEAFRLAQKWVDGNYRVFKKTGHMWEKYDVSGTVPEPGAGGEYVVQEGFGWTNGVILNLLTTYYNRLRVSPVMNGSGTNHLSRTLAMSSSSSTRSHRPRAALSDHMAHRPCIIDEVMKSLCNSAKSRQRLFLCSFIYCSGELLRAVNIHGIYNDSKTFVDMPMKQDPGSFHFLFN</sequence>
<dbReference type="PROSITE" id="PS00928">
    <property type="entry name" value="TREHALASE_2"/>
    <property type="match status" value="1"/>
</dbReference>
<organism evidence="9 10">
    <name type="scientific">Toxocara canis</name>
    <name type="common">Canine roundworm</name>
    <dbReference type="NCBI Taxonomy" id="6265"/>
    <lineage>
        <taxon>Eukaryota</taxon>
        <taxon>Metazoa</taxon>
        <taxon>Ecdysozoa</taxon>
        <taxon>Nematoda</taxon>
        <taxon>Chromadorea</taxon>
        <taxon>Rhabditida</taxon>
        <taxon>Spirurina</taxon>
        <taxon>Ascaridomorpha</taxon>
        <taxon>Ascaridoidea</taxon>
        <taxon>Toxocaridae</taxon>
        <taxon>Toxocara</taxon>
    </lineage>
</organism>
<dbReference type="Proteomes" id="UP000050794">
    <property type="component" value="Unassembled WGS sequence"/>
</dbReference>
<dbReference type="PRINTS" id="PR00744">
    <property type="entry name" value="GLHYDRLASE37"/>
</dbReference>